<organism evidence="3 4">
    <name type="scientific">Flavobacterium muglaense</name>
    <dbReference type="NCBI Taxonomy" id="2764716"/>
    <lineage>
        <taxon>Bacteria</taxon>
        <taxon>Pseudomonadati</taxon>
        <taxon>Bacteroidota</taxon>
        <taxon>Flavobacteriia</taxon>
        <taxon>Flavobacteriales</taxon>
        <taxon>Flavobacteriaceae</taxon>
        <taxon>Flavobacterium</taxon>
    </lineage>
</organism>
<dbReference type="InterPro" id="IPR004879">
    <property type="entry name" value="Ssp411-like_TRX"/>
</dbReference>
<feature type="chain" id="PRO_5037025682" evidence="1">
    <location>
        <begin position="21"/>
        <end position="154"/>
    </location>
</feature>
<evidence type="ECO:0000259" key="2">
    <source>
        <dbReference type="Pfam" id="PF03190"/>
    </source>
</evidence>
<feature type="signal peptide" evidence="1">
    <location>
        <begin position="1"/>
        <end position="20"/>
    </location>
</feature>
<proteinExistence type="predicted"/>
<dbReference type="InterPro" id="IPR036249">
    <property type="entry name" value="Thioredoxin-like_sf"/>
</dbReference>
<evidence type="ECO:0000313" key="3">
    <source>
        <dbReference type="EMBL" id="MBC5844017.1"/>
    </source>
</evidence>
<evidence type="ECO:0000256" key="1">
    <source>
        <dbReference type="SAM" id="SignalP"/>
    </source>
</evidence>
<dbReference type="Pfam" id="PF03190">
    <property type="entry name" value="Thioredox_DsbH"/>
    <property type="match status" value="1"/>
</dbReference>
<dbReference type="Proteomes" id="UP000641454">
    <property type="component" value="Unassembled WGS sequence"/>
</dbReference>
<dbReference type="EMBL" id="JACRUL010000009">
    <property type="protein sequence ID" value="MBC5844017.1"/>
    <property type="molecule type" value="Genomic_DNA"/>
</dbReference>
<feature type="domain" description="Spermatogenesis-associated protein 20-like TRX" evidence="2">
    <location>
        <begin position="28"/>
        <end position="87"/>
    </location>
</feature>
<evidence type="ECO:0000313" key="4">
    <source>
        <dbReference type="Proteomes" id="UP000641454"/>
    </source>
</evidence>
<comment type="caution">
    <text evidence="3">The sequence shown here is derived from an EMBL/GenBank/DDBJ whole genome shotgun (WGS) entry which is preliminary data.</text>
</comment>
<dbReference type="AlphaFoldDB" id="A0A923SEX2"/>
<reference evidence="3 4" key="1">
    <citation type="submission" date="2020-08" db="EMBL/GenBank/DDBJ databases">
        <title>Description of novel Flavobacterium F-392 isolate.</title>
        <authorList>
            <person name="Saticioglu I.B."/>
            <person name="Duman M."/>
            <person name="Altun S."/>
        </authorList>
    </citation>
    <scope>NUCLEOTIDE SEQUENCE [LARGE SCALE GENOMIC DNA]</scope>
    <source>
        <strain evidence="3 4">F-392</strain>
    </source>
</reference>
<gene>
    <name evidence="3" type="ORF">H8R25_06155</name>
</gene>
<keyword evidence="4" id="KW-1185">Reference proteome</keyword>
<protein>
    <submittedName>
        <fullName evidence="3">DUF255 domain-containing protein</fullName>
    </submittedName>
</protein>
<dbReference type="RefSeq" id="WP_187017683.1">
    <property type="nucleotide sequence ID" value="NZ_JACRUK010000009.1"/>
</dbReference>
<accession>A0A923SEX2</accession>
<keyword evidence="1" id="KW-0732">Signal</keyword>
<name>A0A923SEX2_9FLAO</name>
<dbReference type="Gene3D" id="3.40.30.10">
    <property type="entry name" value="Glutaredoxin"/>
    <property type="match status" value="1"/>
</dbReference>
<sequence length="154" mass="17546">MKKIILIWCLCLFAIPSGFAQLRAYSFQEAEQLSKQNPKPIVVFIHTSWCKYCKIMENSSFKNKEVIAELNTNFYFVSFDAETKEAITFNNHTFSFKPTGTNTGIHELATVLATIKDQVVYPTLTILGTDASIVFQQHSVIRTNVMLSILQKEK</sequence>
<dbReference type="SUPFAM" id="SSF52833">
    <property type="entry name" value="Thioredoxin-like"/>
    <property type="match status" value="1"/>
</dbReference>